<proteinExistence type="predicted"/>
<dbReference type="AlphaFoldDB" id="A0A9J5W967"/>
<evidence type="ECO:0000313" key="2">
    <source>
        <dbReference type="Proteomes" id="UP000824120"/>
    </source>
</evidence>
<dbReference type="Proteomes" id="UP000824120">
    <property type="component" value="Chromosome 12"/>
</dbReference>
<organism evidence="1 2">
    <name type="scientific">Solanum commersonii</name>
    <name type="common">Commerson's wild potato</name>
    <name type="synonym">Commerson's nightshade</name>
    <dbReference type="NCBI Taxonomy" id="4109"/>
    <lineage>
        <taxon>Eukaryota</taxon>
        <taxon>Viridiplantae</taxon>
        <taxon>Streptophyta</taxon>
        <taxon>Embryophyta</taxon>
        <taxon>Tracheophyta</taxon>
        <taxon>Spermatophyta</taxon>
        <taxon>Magnoliopsida</taxon>
        <taxon>eudicotyledons</taxon>
        <taxon>Gunneridae</taxon>
        <taxon>Pentapetalae</taxon>
        <taxon>asterids</taxon>
        <taxon>lamiids</taxon>
        <taxon>Solanales</taxon>
        <taxon>Solanaceae</taxon>
        <taxon>Solanoideae</taxon>
        <taxon>Solaneae</taxon>
        <taxon>Solanum</taxon>
    </lineage>
</organism>
<name>A0A9J5W967_SOLCO</name>
<sequence>MMPKKVNTYKRQRKSKFVAPSLRLIDESSGLEYVLEHTRGSPLHLKPRGKSIGRLRCQMRRNPLIMIMPPF</sequence>
<protein>
    <submittedName>
        <fullName evidence="1">Uncharacterized protein</fullName>
    </submittedName>
</protein>
<reference evidence="1 2" key="1">
    <citation type="submission" date="2020-09" db="EMBL/GenBank/DDBJ databases">
        <title>De no assembly of potato wild relative species, Solanum commersonii.</title>
        <authorList>
            <person name="Cho K."/>
        </authorList>
    </citation>
    <scope>NUCLEOTIDE SEQUENCE [LARGE SCALE GENOMIC DNA]</scope>
    <source>
        <strain evidence="1">LZ3.2</strain>
        <tissue evidence="1">Leaf</tissue>
    </source>
</reference>
<keyword evidence="2" id="KW-1185">Reference proteome</keyword>
<gene>
    <name evidence="1" type="ORF">H5410_061864</name>
</gene>
<dbReference type="EMBL" id="JACXVP010000012">
    <property type="protein sequence ID" value="KAG5572098.1"/>
    <property type="molecule type" value="Genomic_DNA"/>
</dbReference>
<comment type="caution">
    <text evidence="1">The sequence shown here is derived from an EMBL/GenBank/DDBJ whole genome shotgun (WGS) entry which is preliminary data.</text>
</comment>
<accession>A0A9J5W967</accession>
<evidence type="ECO:0000313" key="1">
    <source>
        <dbReference type="EMBL" id="KAG5572098.1"/>
    </source>
</evidence>